<keyword evidence="1" id="KW-1133">Transmembrane helix</keyword>
<protein>
    <submittedName>
        <fullName evidence="2">Uncharacterized protein</fullName>
    </submittedName>
</protein>
<feature type="transmembrane region" description="Helical" evidence="1">
    <location>
        <begin position="40"/>
        <end position="61"/>
    </location>
</feature>
<dbReference type="RefSeq" id="WP_243803502.1">
    <property type="nucleotide sequence ID" value="NZ_CP094674.1"/>
</dbReference>
<evidence type="ECO:0000313" key="2">
    <source>
        <dbReference type="EMBL" id="UOG77638.1"/>
    </source>
</evidence>
<reference evidence="2 3" key="1">
    <citation type="submission" date="2022-03" db="EMBL/GenBank/DDBJ databases">
        <title>Hymenobactersp. isolated from the air.</title>
        <authorList>
            <person name="Won M."/>
            <person name="Kwon S.-W."/>
        </authorList>
    </citation>
    <scope>NUCLEOTIDE SEQUENCE [LARGE SCALE GENOMIC DNA]</scope>
    <source>
        <strain evidence="2 3">KACC 21982</strain>
        <plasmid evidence="2 3">unnamed5</plasmid>
    </source>
</reference>
<evidence type="ECO:0000256" key="1">
    <source>
        <dbReference type="SAM" id="Phobius"/>
    </source>
</evidence>
<name>A0ABY4D5K9_9BACT</name>
<gene>
    <name evidence="2" type="ORF">MTX78_24835</name>
</gene>
<geneLocation type="plasmid" evidence="2 3">
    <name>unnamed5</name>
</geneLocation>
<organism evidence="2 3">
    <name type="scientific">Hymenobacter tibetensis</name>
    <dbReference type="NCBI Taxonomy" id="497967"/>
    <lineage>
        <taxon>Bacteria</taxon>
        <taxon>Pseudomonadati</taxon>
        <taxon>Bacteroidota</taxon>
        <taxon>Cytophagia</taxon>
        <taxon>Cytophagales</taxon>
        <taxon>Hymenobacteraceae</taxon>
        <taxon>Hymenobacter</taxon>
    </lineage>
</organism>
<evidence type="ECO:0000313" key="3">
    <source>
        <dbReference type="Proteomes" id="UP000831113"/>
    </source>
</evidence>
<keyword evidence="1" id="KW-0812">Transmembrane</keyword>
<keyword evidence="3" id="KW-1185">Reference proteome</keyword>
<dbReference type="Proteomes" id="UP000831113">
    <property type="component" value="Plasmid unnamed5"/>
</dbReference>
<proteinExistence type="predicted"/>
<dbReference type="EMBL" id="CP094674">
    <property type="protein sequence ID" value="UOG77638.1"/>
    <property type="molecule type" value="Genomic_DNA"/>
</dbReference>
<sequence>MAVTIRKNDIRAAKLYLLGFACRALPVLLFLPVVGMSPLVYGGTFGVTLLVQAALGAGVWAGYRWVKLLLVTAVTWQVAMQLLKLVGSSNPRGAILLELLALGLEVGAAVIILKDLFTRAPAEKTAV</sequence>
<feature type="transmembrane region" description="Helical" evidence="1">
    <location>
        <begin position="15"/>
        <end position="34"/>
    </location>
</feature>
<accession>A0ABY4D5K9</accession>
<keyword evidence="1" id="KW-0472">Membrane</keyword>
<keyword evidence="2" id="KW-0614">Plasmid</keyword>